<feature type="non-terminal residue" evidence="2">
    <location>
        <position position="1"/>
    </location>
</feature>
<feature type="compositionally biased region" description="Low complexity" evidence="1">
    <location>
        <begin position="13"/>
        <end position="29"/>
    </location>
</feature>
<evidence type="ECO:0000256" key="1">
    <source>
        <dbReference type="SAM" id="MobiDB-lite"/>
    </source>
</evidence>
<evidence type="ECO:0000313" key="3">
    <source>
        <dbReference type="Proteomes" id="UP000275401"/>
    </source>
</evidence>
<dbReference type="Proteomes" id="UP000275401">
    <property type="component" value="Unassembled WGS sequence"/>
</dbReference>
<organism evidence="2 3">
    <name type="scientific">Streptomyces botrytidirepellens</name>
    <dbReference type="NCBI Taxonomy" id="2486417"/>
    <lineage>
        <taxon>Bacteria</taxon>
        <taxon>Bacillati</taxon>
        <taxon>Actinomycetota</taxon>
        <taxon>Actinomycetes</taxon>
        <taxon>Kitasatosporales</taxon>
        <taxon>Streptomycetaceae</taxon>
        <taxon>Streptomyces</taxon>
    </lineage>
</organism>
<name>A0A3M8TQT6_9ACTN</name>
<accession>A0A3M8TQT6</accession>
<reference evidence="2 3" key="1">
    <citation type="submission" date="2018-11" db="EMBL/GenBank/DDBJ databases">
        <title>The Potential of Streptomyces as Biocontrol Agents against the Tomato grey mould, Botrytis cinerea (Gray mold) Frontiers in Microbiology.</title>
        <authorList>
            <person name="Li D."/>
        </authorList>
    </citation>
    <scope>NUCLEOTIDE SEQUENCE [LARGE SCALE GENOMIC DNA]</scope>
    <source>
        <strain evidence="2 3">NEAU-LD23</strain>
    </source>
</reference>
<proteinExistence type="predicted"/>
<evidence type="ECO:0000313" key="2">
    <source>
        <dbReference type="EMBL" id="RNF94496.1"/>
    </source>
</evidence>
<keyword evidence="3" id="KW-1185">Reference proteome</keyword>
<comment type="caution">
    <text evidence="2">The sequence shown here is derived from an EMBL/GenBank/DDBJ whole genome shotgun (WGS) entry which is preliminary data.</text>
</comment>
<protein>
    <submittedName>
        <fullName evidence="2">Uncharacterized protein</fullName>
    </submittedName>
</protein>
<sequence length="62" mass="6415">AERLASVPAQPRSALPPADAPVPSADPTALPGNGARVVRGATEPVHRERTTPNEGEGRPRGR</sequence>
<feature type="compositionally biased region" description="Basic and acidic residues" evidence="1">
    <location>
        <begin position="44"/>
        <end position="62"/>
    </location>
</feature>
<dbReference type="EMBL" id="RIBZ01000756">
    <property type="protein sequence ID" value="RNF94496.1"/>
    <property type="molecule type" value="Genomic_DNA"/>
</dbReference>
<gene>
    <name evidence="2" type="ORF">EEJ42_38505</name>
</gene>
<dbReference type="AlphaFoldDB" id="A0A3M8TQT6"/>
<feature type="region of interest" description="Disordered" evidence="1">
    <location>
        <begin position="1"/>
        <end position="62"/>
    </location>
</feature>